<dbReference type="AlphaFoldDB" id="A0AAD9GFV4"/>
<dbReference type="PANTHER" id="PTHR47219">
    <property type="entry name" value="RAB GTPASE-ACTIVATING PROTEIN 1-LIKE"/>
    <property type="match status" value="1"/>
</dbReference>
<keyword evidence="1" id="KW-0343">GTPase activation</keyword>
<accession>A0AAD9GFV4</accession>
<dbReference type="EMBL" id="JAHBMH010000033">
    <property type="protein sequence ID" value="KAK1937691.1"/>
    <property type="molecule type" value="Genomic_DNA"/>
</dbReference>
<protein>
    <submittedName>
        <fullName evidence="3">TBC domain containing protein</fullName>
    </submittedName>
</protein>
<comment type="caution">
    <text evidence="3">The sequence shown here is derived from an EMBL/GenBank/DDBJ whole genome shotgun (WGS) entry which is preliminary data.</text>
</comment>
<dbReference type="InterPro" id="IPR050302">
    <property type="entry name" value="Rab_GAP_TBC_domain"/>
</dbReference>
<dbReference type="Gene3D" id="1.10.472.80">
    <property type="entry name" value="Ypt/Rab-GAP domain of gyp1p, domain 3"/>
    <property type="match status" value="1"/>
</dbReference>
<organism evidence="3 4">
    <name type="scientific">Babesia divergens</name>
    <dbReference type="NCBI Taxonomy" id="32595"/>
    <lineage>
        <taxon>Eukaryota</taxon>
        <taxon>Sar</taxon>
        <taxon>Alveolata</taxon>
        <taxon>Apicomplexa</taxon>
        <taxon>Aconoidasida</taxon>
        <taxon>Piroplasmida</taxon>
        <taxon>Babesiidae</taxon>
        <taxon>Babesia</taxon>
    </lineage>
</organism>
<name>A0AAD9GFV4_BABDI</name>
<sequence>MKLPWFSGRRRRTAHRSTGVVISHNDPTVLIREASCSCRTKKVPLHVIKFVSDYERGMLWRLWARTDDYRARLPANLYSHLIAFDFTAFDSMISKDINRTFPEHALFTESGHMRGALFNVLRAYALYNPDVGYCQGMGFMAGMLVLYMNEEDAFFTAISLLDKHDIKKLFLPELRQLDRYCIFVDRYVERKMGQLHAHLKAEGFSVEMICTQWFLTLFTYNFSLEVAAQLWDNILFRDDNVLLSIAIAILKLLEVIHAYAHFLTCTQPLLLIADQEGIQAMMKDITPYISADAIIDEMNKHNNSGRLRALLTN</sequence>
<evidence type="ECO:0000256" key="1">
    <source>
        <dbReference type="ARBA" id="ARBA00022468"/>
    </source>
</evidence>
<dbReference type="PROSITE" id="PS50086">
    <property type="entry name" value="TBC_RABGAP"/>
    <property type="match status" value="1"/>
</dbReference>
<dbReference type="Proteomes" id="UP001195914">
    <property type="component" value="Unassembled WGS sequence"/>
</dbReference>
<evidence type="ECO:0000259" key="2">
    <source>
        <dbReference type="PROSITE" id="PS50086"/>
    </source>
</evidence>
<dbReference type="FunFam" id="1.10.8.270:FF:000001">
    <property type="entry name" value="TBC1 domain family member 1"/>
    <property type="match status" value="1"/>
</dbReference>
<dbReference type="SMART" id="SM00164">
    <property type="entry name" value="TBC"/>
    <property type="match status" value="1"/>
</dbReference>
<gene>
    <name evidence="3" type="ORF">X943_003915</name>
</gene>
<dbReference type="Pfam" id="PF00566">
    <property type="entry name" value="RabGAP-TBC"/>
    <property type="match status" value="1"/>
</dbReference>
<dbReference type="GO" id="GO:0031267">
    <property type="term" value="F:small GTPase binding"/>
    <property type="evidence" value="ECO:0007669"/>
    <property type="project" value="TreeGrafter"/>
</dbReference>
<dbReference type="InterPro" id="IPR035969">
    <property type="entry name" value="Rab-GAP_TBC_sf"/>
</dbReference>
<dbReference type="Gene3D" id="1.10.8.270">
    <property type="entry name" value="putative rabgap domain of human tbc1 domain family member 14 like domains"/>
    <property type="match status" value="1"/>
</dbReference>
<feature type="domain" description="Rab-GAP TBC" evidence="2">
    <location>
        <begin position="50"/>
        <end position="238"/>
    </location>
</feature>
<dbReference type="PANTHER" id="PTHR47219:SF9">
    <property type="entry name" value="GTPASE ACTIVATING PROTEIN AND CENTROSOME-ASSOCIATED, ISOFORM B"/>
    <property type="match status" value="1"/>
</dbReference>
<reference evidence="3" key="1">
    <citation type="journal article" date="2014" name="Nucleic Acids Res.">
        <title>The evolutionary dynamics of variant antigen genes in Babesia reveal a history of genomic innovation underlying host-parasite interaction.</title>
        <authorList>
            <person name="Jackson A.P."/>
            <person name="Otto T.D."/>
            <person name="Darby A."/>
            <person name="Ramaprasad A."/>
            <person name="Xia D."/>
            <person name="Echaide I.E."/>
            <person name="Farber M."/>
            <person name="Gahlot S."/>
            <person name="Gamble J."/>
            <person name="Gupta D."/>
            <person name="Gupta Y."/>
            <person name="Jackson L."/>
            <person name="Malandrin L."/>
            <person name="Malas T.B."/>
            <person name="Moussa E."/>
            <person name="Nair M."/>
            <person name="Reid A.J."/>
            <person name="Sanders M."/>
            <person name="Sharma J."/>
            <person name="Tracey A."/>
            <person name="Quail M.A."/>
            <person name="Weir W."/>
            <person name="Wastling J.M."/>
            <person name="Hall N."/>
            <person name="Willadsen P."/>
            <person name="Lingelbach K."/>
            <person name="Shiels B."/>
            <person name="Tait A."/>
            <person name="Berriman M."/>
            <person name="Allred D.R."/>
            <person name="Pain A."/>
        </authorList>
    </citation>
    <scope>NUCLEOTIDE SEQUENCE</scope>
    <source>
        <strain evidence="3">1802A</strain>
    </source>
</reference>
<proteinExistence type="predicted"/>
<evidence type="ECO:0000313" key="4">
    <source>
        <dbReference type="Proteomes" id="UP001195914"/>
    </source>
</evidence>
<reference evidence="3" key="2">
    <citation type="submission" date="2021-05" db="EMBL/GenBank/DDBJ databases">
        <authorList>
            <person name="Pain A."/>
        </authorList>
    </citation>
    <scope>NUCLEOTIDE SEQUENCE</scope>
    <source>
        <strain evidence="3">1802A</strain>
    </source>
</reference>
<evidence type="ECO:0000313" key="3">
    <source>
        <dbReference type="EMBL" id="KAK1937691.1"/>
    </source>
</evidence>
<dbReference type="GO" id="GO:0005096">
    <property type="term" value="F:GTPase activator activity"/>
    <property type="evidence" value="ECO:0007669"/>
    <property type="project" value="UniProtKB-KW"/>
</dbReference>
<keyword evidence="4" id="KW-1185">Reference proteome</keyword>
<dbReference type="InterPro" id="IPR000195">
    <property type="entry name" value="Rab-GAP-TBC_dom"/>
</dbReference>
<dbReference type="SUPFAM" id="SSF47923">
    <property type="entry name" value="Ypt/Rab-GAP domain of gyp1p"/>
    <property type="match status" value="2"/>
</dbReference>